<name>A0A9P5VHD6_9FUNG</name>
<proteinExistence type="inferred from homology"/>
<keyword evidence="8 11" id="KW-0687">Ribonucleoprotein</keyword>
<comment type="caution">
    <text evidence="11">The sequence shown here is derived from an EMBL/GenBank/DDBJ whole genome shotgun (WGS) entry which is preliminary data.</text>
</comment>
<evidence type="ECO:0000313" key="11">
    <source>
        <dbReference type="EMBL" id="KAF9324731.1"/>
    </source>
</evidence>
<dbReference type="GO" id="GO:0046540">
    <property type="term" value="C:U4/U6 x U5 tri-snRNP complex"/>
    <property type="evidence" value="ECO:0007669"/>
    <property type="project" value="InterPro"/>
</dbReference>
<comment type="similarity">
    <text evidence="2">Belongs to the PRP31 family.</text>
</comment>
<dbReference type="SMART" id="SM00931">
    <property type="entry name" value="NOSIC"/>
    <property type="match status" value="1"/>
</dbReference>
<feature type="domain" description="Nop" evidence="10">
    <location>
        <begin position="248"/>
        <end position="366"/>
    </location>
</feature>
<sequence>MSLADDFLADLDDYEDTDSLAPSESNLSTSTFASSATRTADHDMDEDNEDGDDDFDGDAAMDTEADSALEAMMREVAAAKHARDIAKLMDSEDMKGILKDITHFQALSASKGSDVSGMVEDDPEYQLIVKANTITVAIDNEILVVHKFIRDHYEPKFPELETLVANPMDYARTVKRIANQEDITKVNLHDILPSATVMVVVVTGTTTEGRTLTDSEWLACEEACDLAFELERAKATIIEYVESRLTFIAPNLSAIIGTATAAKLMGQAGGLTSLSKMPACNIQVLGQDKSLNSALSAASNVRNVGYIYYSPFILAYPADVRKKTLKMTAAKLALAARIDRVHSYPDGSWGRKIKEEIEKKVDKLLEPAPQKNVKALPAPLEAPKKRRGGRRARKEKELYAVSEMQKLKNRVAFGQEEQEVMGYGTGEGLGMLGQNYTGPGAGRIRGPQMKDRNRGKISNRNAARLAQYGSNTGGMSTAGTASSIAFTPVQGIELVDPTAAAAKVKAANEKYFGSLGFMKPDKK</sequence>
<gene>
    <name evidence="11" type="primary">PRPF31</name>
    <name evidence="11" type="ORF">BG006_000281</name>
</gene>
<dbReference type="FunFam" id="1.10.246.90:FF:000002">
    <property type="entry name" value="U4/U6 small nuclear ribonucleoprotein Prp31"/>
    <property type="match status" value="1"/>
</dbReference>
<evidence type="ECO:0000256" key="1">
    <source>
        <dbReference type="ARBA" id="ARBA00004123"/>
    </source>
</evidence>
<dbReference type="SUPFAM" id="SSF89124">
    <property type="entry name" value="Nop domain"/>
    <property type="match status" value="1"/>
</dbReference>
<dbReference type="FunFam" id="1.10.287.4070:FF:000003">
    <property type="entry name" value="U4/U6 small nuclear ribonucleoprotein PRP31"/>
    <property type="match status" value="1"/>
</dbReference>
<organism evidence="11 12">
    <name type="scientific">Podila minutissima</name>
    <dbReference type="NCBI Taxonomy" id="64525"/>
    <lineage>
        <taxon>Eukaryota</taxon>
        <taxon>Fungi</taxon>
        <taxon>Fungi incertae sedis</taxon>
        <taxon>Mucoromycota</taxon>
        <taxon>Mortierellomycotina</taxon>
        <taxon>Mortierellomycetes</taxon>
        <taxon>Mortierellales</taxon>
        <taxon>Mortierellaceae</taxon>
        <taxon>Podila</taxon>
    </lineage>
</organism>
<dbReference type="AlphaFoldDB" id="A0A9P5VHD6"/>
<dbReference type="GO" id="GO:0071011">
    <property type="term" value="C:precatalytic spliceosome"/>
    <property type="evidence" value="ECO:0007669"/>
    <property type="project" value="TreeGrafter"/>
</dbReference>
<dbReference type="InterPro" id="IPR012976">
    <property type="entry name" value="NOSIC"/>
</dbReference>
<dbReference type="Pfam" id="PF09785">
    <property type="entry name" value="Prp31_C"/>
    <property type="match status" value="1"/>
</dbReference>
<protein>
    <submittedName>
        <fullName evidence="11">U4/U6 small nuclear ribonucleoprotein Prp31</fullName>
    </submittedName>
</protein>
<feature type="region of interest" description="Disordered" evidence="9">
    <location>
        <begin position="15"/>
        <end position="60"/>
    </location>
</feature>
<evidence type="ECO:0000256" key="9">
    <source>
        <dbReference type="SAM" id="MobiDB-lite"/>
    </source>
</evidence>
<dbReference type="Proteomes" id="UP000696485">
    <property type="component" value="Unassembled WGS sequence"/>
</dbReference>
<feature type="compositionally biased region" description="Acidic residues" evidence="9">
    <location>
        <begin position="43"/>
        <end position="60"/>
    </location>
</feature>
<dbReference type="PANTHER" id="PTHR13904">
    <property type="entry name" value="PRE-MRNA SPLICING FACTOR PRP31"/>
    <property type="match status" value="1"/>
</dbReference>
<evidence type="ECO:0000256" key="5">
    <source>
        <dbReference type="ARBA" id="ARBA00022884"/>
    </source>
</evidence>
<keyword evidence="12" id="KW-1185">Reference proteome</keyword>
<dbReference type="PANTHER" id="PTHR13904:SF0">
    <property type="entry name" value="U4_U6 SMALL NUCLEAR RIBONUCLEOPROTEIN PRP31"/>
    <property type="match status" value="1"/>
</dbReference>
<keyword evidence="7" id="KW-0539">Nucleus</keyword>
<dbReference type="InterPro" id="IPR036070">
    <property type="entry name" value="Nop_dom_sf"/>
</dbReference>
<evidence type="ECO:0000256" key="8">
    <source>
        <dbReference type="ARBA" id="ARBA00023274"/>
    </source>
</evidence>
<dbReference type="InterPro" id="IPR027105">
    <property type="entry name" value="Prp31"/>
</dbReference>
<dbReference type="PROSITE" id="PS51358">
    <property type="entry name" value="NOP"/>
    <property type="match status" value="1"/>
</dbReference>
<evidence type="ECO:0000259" key="10">
    <source>
        <dbReference type="PROSITE" id="PS51358"/>
    </source>
</evidence>
<comment type="subcellular location">
    <subcellularLocation>
        <location evidence="1">Nucleus</location>
    </subcellularLocation>
</comment>
<accession>A0A9P5VHD6</accession>
<evidence type="ECO:0000256" key="6">
    <source>
        <dbReference type="ARBA" id="ARBA00023187"/>
    </source>
</evidence>
<keyword evidence="4" id="KW-0747">Spliceosome</keyword>
<dbReference type="GO" id="GO:0000244">
    <property type="term" value="P:spliceosomal tri-snRNP complex assembly"/>
    <property type="evidence" value="ECO:0007669"/>
    <property type="project" value="InterPro"/>
</dbReference>
<reference evidence="11" key="1">
    <citation type="journal article" date="2020" name="Fungal Divers.">
        <title>Resolving the Mortierellaceae phylogeny through synthesis of multi-gene phylogenetics and phylogenomics.</title>
        <authorList>
            <person name="Vandepol N."/>
            <person name="Liber J."/>
            <person name="Desiro A."/>
            <person name="Na H."/>
            <person name="Kennedy M."/>
            <person name="Barry K."/>
            <person name="Grigoriev I.V."/>
            <person name="Miller A.N."/>
            <person name="O'Donnell K."/>
            <person name="Stajich J.E."/>
            <person name="Bonito G."/>
        </authorList>
    </citation>
    <scope>NUCLEOTIDE SEQUENCE</scope>
    <source>
        <strain evidence="11">NVP1</strain>
    </source>
</reference>
<evidence type="ECO:0000313" key="12">
    <source>
        <dbReference type="Proteomes" id="UP000696485"/>
    </source>
</evidence>
<dbReference type="Pfam" id="PF01798">
    <property type="entry name" value="Nop"/>
    <property type="match status" value="1"/>
</dbReference>
<dbReference type="GO" id="GO:0003723">
    <property type="term" value="F:RNA binding"/>
    <property type="evidence" value="ECO:0007669"/>
    <property type="project" value="UniProtKB-KW"/>
</dbReference>
<evidence type="ECO:0000256" key="2">
    <source>
        <dbReference type="ARBA" id="ARBA00005572"/>
    </source>
</evidence>
<dbReference type="InterPro" id="IPR019175">
    <property type="entry name" value="Prp31_C"/>
</dbReference>
<dbReference type="InterPro" id="IPR002687">
    <property type="entry name" value="Nop_dom"/>
</dbReference>
<keyword evidence="6" id="KW-0508">mRNA splicing</keyword>
<evidence type="ECO:0000256" key="4">
    <source>
        <dbReference type="ARBA" id="ARBA00022728"/>
    </source>
</evidence>
<dbReference type="Gene3D" id="1.10.246.90">
    <property type="entry name" value="Nop domain"/>
    <property type="match status" value="1"/>
</dbReference>
<dbReference type="Gene3D" id="1.10.287.4070">
    <property type="match status" value="1"/>
</dbReference>
<keyword evidence="3" id="KW-0507">mRNA processing</keyword>
<evidence type="ECO:0000256" key="7">
    <source>
        <dbReference type="ARBA" id="ARBA00023242"/>
    </source>
</evidence>
<dbReference type="EMBL" id="JAAAUY010001037">
    <property type="protein sequence ID" value="KAF9324731.1"/>
    <property type="molecule type" value="Genomic_DNA"/>
</dbReference>
<feature type="compositionally biased region" description="Low complexity" evidence="9">
    <location>
        <begin position="19"/>
        <end position="38"/>
    </location>
</feature>
<dbReference type="InterPro" id="IPR042239">
    <property type="entry name" value="Nop_C"/>
</dbReference>
<keyword evidence="5" id="KW-0694">RNA-binding</keyword>
<evidence type="ECO:0000256" key="3">
    <source>
        <dbReference type="ARBA" id="ARBA00022664"/>
    </source>
</evidence>
<dbReference type="GO" id="GO:0005687">
    <property type="term" value="C:U4 snRNP"/>
    <property type="evidence" value="ECO:0007669"/>
    <property type="project" value="TreeGrafter"/>
</dbReference>